<dbReference type="EMBL" id="JAHDYR010000022">
    <property type="protein sequence ID" value="KAG9393637.1"/>
    <property type="molecule type" value="Genomic_DNA"/>
</dbReference>
<name>A0A8J6ASU1_9EUKA</name>
<gene>
    <name evidence="3" type="ORF">J8273_4937</name>
    <name evidence="2" type="ORF">J8273_7966</name>
</gene>
<evidence type="ECO:0000256" key="1">
    <source>
        <dbReference type="SAM" id="MobiDB-lite"/>
    </source>
</evidence>
<comment type="caution">
    <text evidence="2">The sequence shown here is derived from an EMBL/GenBank/DDBJ whole genome shotgun (WGS) entry which is preliminary data.</text>
</comment>
<protein>
    <submittedName>
        <fullName evidence="2">Uncharacterized protein</fullName>
    </submittedName>
</protein>
<accession>A0A8J6ASU1</accession>
<dbReference type="Proteomes" id="UP000717585">
    <property type="component" value="Unassembled WGS sequence"/>
</dbReference>
<organism evidence="2 4">
    <name type="scientific">Carpediemonas membranifera</name>
    <dbReference type="NCBI Taxonomy" id="201153"/>
    <lineage>
        <taxon>Eukaryota</taxon>
        <taxon>Metamonada</taxon>
        <taxon>Carpediemonas-like organisms</taxon>
        <taxon>Carpediemonas</taxon>
    </lineage>
</organism>
<sequence>MGDAQPPVTLESLEALVRSQAATIASLSENLDDVRTNAEDVRKPTKIPAVLKEFQHLRALHGEIKSILADPSKETIADITTAINLAVEKRLEFLRVLDSANEEAAAYFIVTAEDISNVKDLVKVAAKAKKAIPATRAHTSHRFAKRPFRNHGYNNHRFQKASGNRNAAPGQQ</sequence>
<evidence type="ECO:0000313" key="3">
    <source>
        <dbReference type="EMBL" id="KAG9393637.1"/>
    </source>
</evidence>
<keyword evidence="4" id="KW-1185">Reference proteome</keyword>
<dbReference type="AlphaFoldDB" id="A0A8J6ASU1"/>
<reference evidence="2" key="1">
    <citation type="submission" date="2021-05" db="EMBL/GenBank/DDBJ databases">
        <title>A free-living protist that lacks canonical eukaryotic 1 DNA replication and segregation systems.</title>
        <authorList>
            <person name="Salas-Leiva D.E."/>
            <person name="Tromer E.C."/>
            <person name="Curtis B.A."/>
            <person name="Jerlstrom-Hultqvist J."/>
            <person name="Kolisko M."/>
            <person name="Yi Z."/>
            <person name="Salas-Leiva J.S."/>
            <person name="Gallot-Lavallee L."/>
            <person name="Kops G.J.P.L."/>
            <person name="Archibald J.M."/>
            <person name="Simpson A.G.B."/>
            <person name="Roger A.J."/>
        </authorList>
    </citation>
    <scope>NUCLEOTIDE SEQUENCE</scope>
    <source>
        <strain evidence="2">BICM</strain>
    </source>
</reference>
<feature type="region of interest" description="Disordered" evidence="1">
    <location>
        <begin position="147"/>
        <end position="172"/>
    </location>
</feature>
<proteinExistence type="predicted"/>
<evidence type="ECO:0000313" key="2">
    <source>
        <dbReference type="EMBL" id="KAG9390615.1"/>
    </source>
</evidence>
<evidence type="ECO:0000313" key="4">
    <source>
        <dbReference type="Proteomes" id="UP000717585"/>
    </source>
</evidence>
<feature type="compositionally biased region" description="Polar residues" evidence="1">
    <location>
        <begin position="161"/>
        <end position="172"/>
    </location>
</feature>
<dbReference type="EMBL" id="JAHDYR010000064">
    <property type="protein sequence ID" value="KAG9390615.1"/>
    <property type="molecule type" value="Genomic_DNA"/>
</dbReference>